<dbReference type="InterPro" id="IPR014044">
    <property type="entry name" value="CAP_dom"/>
</dbReference>
<dbReference type="PROSITE" id="PS01009">
    <property type="entry name" value="CRISP_1"/>
    <property type="match status" value="1"/>
</dbReference>
<feature type="chain" id="PRO_5018771869" description="SCP domain-containing protein" evidence="1">
    <location>
        <begin position="24"/>
        <end position="173"/>
    </location>
</feature>
<feature type="signal peptide" evidence="1">
    <location>
        <begin position="1"/>
        <end position="23"/>
    </location>
</feature>
<dbReference type="InterPro" id="IPR035940">
    <property type="entry name" value="CAP_sf"/>
</dbReference>
<evidence type="ECO:0000313" key="4">
    <source>
        <dbReference type="Proteomes" id="UP000271974"/>
    </source>
</evidence>
<dbReference type="PANTHER" id="PTHR10334">
    <property type="entry name" value="CYSTEINE-RICH SECRETORY PROTEIN-RELATED"/>
    <property type="match status" value="1"/>
</dbReference>
<dbReference type="SMART" id="SM00198">
    <property type="entry name" value="SCP"/>
    <property type="match status" value="1"/>
</dbReference>
<dbReference type="Pfam" id="PF00188">
    <property type="entry name" value="CAP"/>
    <property type="match status" value="1"/>
</dbReference>
<protein>
    <recommendedName>
        <fullName evidence="2">SCP domain-containing protein</fullName>
    </recommendedName>
</protein>
<dbReference type="InterPro" id="IPR001283">
    <property type="entry name" value="CRISP-related"/>
</dbReference>
<dbReference type="GO" id="GO:0005576">
    <property type="term" value="C:extracellular region"/>
    <property type="evidence" value="ECO:0007669"/>
    <property type="project" value="InterPro"/>
</dbReference>
<keyword evidence="4" id="KW-1185">Reference proteome</keyword>
<dbReference type="OrthoDB" id="43654at2759"/>
<accession>A0A3S0ZAE1</accession>
<gene>
    <name evidence="3" type="ORF">EGW08_021839</name>
</gene>
<dbReference type="STRING" id="188477.A0A3S0ZAE1"/>
<dbReference type="EMBL" id="RQTK01001418">
    <property type="protein sequence ID" value="RUS70395.1"/>
    <property type="molecule type" value="Genomic_DNA"/>
</dbReference>
<feature type="domain" description="SCP" evidence="2">
    <location>
        <begin position="33"/>
        <end position="169"/>
    </location>
</feature>
<dbReference type="InterPro" id="IPR018244">
    <property type="entry name" value="Allrgn_V5/Tpx1_CS"/>
</dbReference>
<dbReference type="Proteomes" id="UP000271974">
    <property type="component" value="Unassembled WGS sequence"/>
</dbReference>
<sequence length="173" mass="18567">MSGYSKSLAVTVAVLALLGSSSSSGVLETLTAEDKQVFLDAHNEARRAEGAGLQDLVWSDELAGMVEGLALGCEFKHSSNPPWGENIMATSRSTISNQDVARKATAMWVDEKKYNDDGTFGCMYSSCGHWTQVVWGTTEEIGCVVSHCSACGLGTMVVCAYNPPGNWWGRTPY</sequence>
<keyword evidence="1" id="KW-0732">Signal</keyword>
<evidence type="ECO:0000256" key="1">
    <source>
        <dbReference type="SAM" id="SignalP"/>
    </source>
</evidence>
<proteinExistence type="predicted"/>
<evidence type="ECO:0000313" key="3">
    <source>
        <dbReference type="EMBL" id="RUS70395.1"/>
    </source>
</evidence>
<organism evidence="3 4">
    <name type="scientific">Elysia chlorotica</name>
    <name type="common">Eastern emerald elysia</name>
    <name type="synonym">Sea slug</name>
    <dbReference type="NCBI Taxonomy" id="188477"/>
    <lineage>
        <taxon>Eukaryota</taxon>
        <taxon>Metazoa</taxon>
        <taxon>Spiralia</taxon>
        <taxon>Lophotrochozoa</taxon>
        <taxon>Mollusca</taxon>
        <taxon>Gastropoda</taxon>
        <taxon>Heterobranchia</taxon>
        <taxon>Euthyneura</taxon>
        <taxon>Panpulmonata</taxon>
        <taxon>Sacoglossa</taxon>
        <taxon>Placobranchoidea</taxon>
        <taxon>Plakobranchidae</taxon>
        <taxon>Elysia</taxon>
    </lineage>
</organism>
<comment type="caution">
    <text evidence="3">The sequence shown here is derived from an EMBL/GenBank/DDBJ whole genome shotgun (WGS) entry which is preliminary data.</text>
</comment>
<dbReference type="AlphaFoldDB" id="A0A3S0ZAE1"/>
<reference evidence="3 4" key="1">
    <citation type="submission" date="2019-01" db="EMBL/GenBank/DDBJ databases">
        <title>A draft genome assembly of the solar-powered sea slug Elysia chlorotica.</title>
        <authorList>
            <person name="Cai H."/>
            <person name="Li Q."/>
            <person name="Fang X."/>
            <person name="Li J."/>
            <person name="Curtis N.E."/>
            <person name="Altenburger A."/>
            <person name="Shibata T."/>
            <person name="Feng M."/>
            <person name="Maeda T."/>
            <person name="Schwartz J.A."/>
            <person name="Shigenobu S."/>
            <person name="Lundholm N."/>
            <person name="Nishiyama T."/>
            <person name="Yang H."/>
            <person name="Hasebe M."/>
            <person name="Li S."/>
            <person name="Pierce S.K."/>
            <person name="Wang J."/>
        </authorList>
    </citation>
    <scope>NUCLEOTIDE SEQUENCE [LARGE SCALE GENOMIC DNA]</scope>
    <source>
        <strain evidence="3">EC2010</strain>
        <tissue evidence="3">Whole organism of an adult</tissue>
    </source>
</reference>
<dbReference type="SUPFAM" id="SSF55797">
    <property type="entry name" value="PR-1-like"/>
    <property type="match status" value="1"/>
</dbReference>
<evidence type="ECO:0000259" key="2">
    <source>
        <dbReference type="SMART" id="SM00198"/>
    </source>
</evidence>
<name>A0A3S0ZAE1_ELYCH</name>
<dbReference type="Gene3D" id="3.40.33.10">
    <property type="entry name" value="CAP"/>
    <property type="match status" value="1"/>
</dbReference>
<dbReference type="PRINTS" id="PR00837">
    <property type="entry name" value="V5TPXLIKE"/>
</dbReference>